<keyword evidence="3" id="KW-0560">Oxidoreductase</keyword>
<dbReference type="GO" id="GO:0016652">
    <property type="term" value="F:oxidoreductase activity, acting on NAD(P)H as acceptor"/>
    <property type="evidence" value="ECO:0007669"/>
    <property type="project" value="InterPro"/>
</dbReference>
<protein>
    <recommendedName>
        <fullName evidence="7">NADP-dependent oxidoreductase domain-containing protein</fullName>
    </recommendedName>
</protein>
<dbReference type="GeneID" id="20350807"/>
<dbReference type="VEuPathDB" id="FungiDB:GGTG_10349"/>
<dbReference type="PRINTS" id="PR00069">
    <property type="entry name" value="ALDKETRDTASE"/>
</dbReference>
<dbReference type="OrthoDB" id="416253at2759"/>
<reference evidence="9" key="4">
    <citation type="journal article" date="2015" name="G3 (Bethesda)">
        <title>Genome sequences of three phytopathogenic species of the Magnaporthaceae family of fungi.</title>
        <authorList>
            <person name="Okagaki L.H."/>
            <person name="Nunes C.C."/>
            <person name="Sailsbery J."/>
            <person name="Clay B."/>
            <person name="Brown D."/>
            <person name="John T."/>
            <person name="Oh Y."/>
            <person name="Young N."/>
            <person name="Fitzgerald M."/>
            <person name="Haas B.J."/>
            <person name="Zeng Q."/>
            <person name="Young S."/>
            <person name="Adiconis X."/>
            <person name="Fan L."/>
            <person name="Levin J.Z."/>
            <person name="Mitchell T.K."/>
            <person name="Okubara P.A."/>
            <person name="Farman M.L."/>
            <person name="Kohn L.M."/>
            <person name="Birren B."/>
            <person name="Ma L.-J."/>
            <person name="Dean R.A."/>
        </authorList>
    </citation>
    <scope>NUCLEOTIDE SEQUENCE</scope>
    <source>
        <strain evidence="9">R3-111a-1</strain>
    </source>
</reference>
<dbReference type="Pfam" id="PF00248">
    <property type="entry name" value="Aldo_ket_red"/>
    <property type="match status" value="1"/>
</dbReference>
<evidence type="ECO:0000256" key="3">
    <source>
        <dbReference type="ARBA" id="ARBA00023002"/>
    </source>
</evidence>
<dbReference type="InterPro" id="IPR020471">
    <property type="entry name" value="AKR"/>
</dbReference>
<dbReference type="CDD" id="cd19120">
    <property type="entry name" value="AKR_AKR3C2-3"/>
    <property type="match status" value="1"/>
</dbReference>
<dbReference type="InterPro" id="IPR044494">
    <property type="entry name" value="AKR3C2/3"/>
</dbReference>
<dbReference type="EnsemblFungi" id="EJT73512">
    <property type="protein sequence ID" value="EJT73512"/>
    <property type="gene ID" value="GGTG_10349"/>
</dbReference>
<dbReference type="PANTHER" id="PTHR43827">
    <property type="entry name" value="2,5-DIKETO-D-GLUCONIC ACID REDUCTASE"/>
    <property type="match status" value="1"/>
</dbReference>
<accession>J3PA26</accession>
<feature type="domain" description="NADP-dependent oxidoreductase" evidence="7">
    <location>
        <begin position="40"/>
        <end position="294"/>
    </location>
</feature>
<reference evidence="8" key="2">
    <citation type="submission" date="2010-07" db="EMBL/GenBank/DDBJ databases">
        <authorList>
            <consortium name="The Broad Institute Genome Sequencing Platform"/>
            <consortium name="Broad Institute Genome Sequencing Center for Infectious Disease"/>
            <person name="Ma L.-J."/>
            <person name="Dead R."/>
            <person name="Young S."/>
            <person name="Zeng Q."/>
            <person name="Koehrsen M."/>
            <person name="Alvarado L."/>
            <person name="Berlin A."/>
            <person name="Chapman S.B."/>
            <person name="Chen Z."/>
            <person name="Freedman E."/>
            <person name="Gellesch M."/>
            <person name="Goldberg J."/>
            <person name="Griggs A."/>
            <person name="Gujja S."/>
            <person name="Heilman E.R."/>
            <person name="Heiman D."/>
            <person name="Hepburn T."/>
            <person name="Howarth C."/>
            <person name="Jen D."/>
            <person name="Larson L."/>
            <person name="Mehta T."/>
            <person name="Neiman D."/>
            <person name="Pearson M."/>
            <person name="Roberts A."/>
            <person name="Saif S."/>
            <person name="Shea T."/>
            <person name="Shenoy N."/>
            <person name="Sisk P."/>
            <person name="Stolte C."/>
            <person name="Sykes S."/>
            <person name="Walk T."/>
            <person name="White J."/>
            <person name="Yandava C."/>
            <person name="Haas B."/>
            <person name="Nusbaum C."/>
            <person name="Birren B."/>
        </authorList>
    </citation>
    <scope>NUCLEOTIDE SEQUENCE</scope>
    <source>
        <strain evidence="8">R3-111a-1</strain>
    </source>
</reference>
<dbReference type="PANTHER" id="PTHR43827:SF3">
    <property type="entry name" value="NADP-DEPENDENT OXIDOREDUCTASE DOMAIN-CONTAINING PROTEIN"/>
    <property type="match status" value="1"/>
</dbReference>
<proteinExistence type="inferred from homology"/>
<dbReference type="InterPro" id="IPR018170">
    <property type="entry name" value="Aldo/ket_reductase_CS"/>
</dbReference>
<evidence type="ECO:0000256" key="5">
    <source>
        <dbReference type="PIRSR" id="PIRSR000097-2"/>
    </source>
</evidence>
<keyword evidence="10" id="KW-1185">Reference proteome</keyword>
<dbReference type="HOGENOM" id="CLU_023205_0_3_1"/>
<comment type="similarity">
    <text evidence="1">Belongs to the aldo/keto reductase family.</text>
</comment>
<name>J3PA26_GAET3</name>
<dbReference type="AlphaFoldDB" id="J3PA26"/>
<evidence type="ECO:0000256" key="4">
    <source>
        <dbReference type="PIRSR" id="PIRSR000097-1"/>
    </source>
</evidence>
<gene>
    <name evidence="9" type="primary">20350807</name>
    <name evidence="8" type="ORF">GGTG_10349</name>
</gene>
<dbReference type="eggNOG" id="KOG1577">
    <property type="taxonomic scope" value="Eukaryota"/>
</dbReference>
<sequence length="314" mass="34919">MNSETASDKPGASGESPKQLGYLPYLKLNDGHEIPMLAYGLGTARVRGKDADGPSKEIIELMKLALKLGFNHLDGAELYRNEEELGIAIKESGVSREAIYVTTKASCQGERSLEESFSASLKRLDLEYVDMYLLHYPFWAKSPAELQAKWVELEAIKASGRVRSIGVSNFLIDHLETILATAKIPPAINQIELHPWLPRTELLAYLREKNIAVSAYGPLTAVTKAAKGDALEEAYAELAKKYGVSPSEIGLRWCIDSGIVAITTSSNEGRMRQYQTKTPSFKLTPKEVEKISQLGARNHYRGFFTNYFAEDDRR</sequence>
<dbReference type="RefSeq" id="XP_009226486.1">
    <property type="nucleotide sequence ID" value="XM_009228222.1"/>
</dbReference>
<dbReference type="Gene3D" id="3.20.20.100">
    <property type="entry name" value="NADP-dependent oxidoreductase domain"/>
    <property type="match status" value="1"/>
</dbReference>
<dbReference type="PROSITE" id="PS00062">
    <property type="entry name" value="ALDOKETO_REDUCTASE_2"/>
    <property type="match status" value="1"/>
</dbReference>
<keyword evidence="2" id="KW-0521">NADP</keyword>
<evidence type="ECO:0000313" key="10">
    <source>
        <dbReference type="Proteomes" id="UP000006039"/>
    </source>
</evidence>
<evidence type="ECO:0000256" key="6">
    <source>
        <dbReference type="PIRSR" id="PIRSR000097-3"/>
    </source>
</evidence>
<dbReference type="STRING" id="644352.J3PA26"/>
<feature type="active site" description="Proton donor" evidence="4">
    <location>
        <position position="79"/>
    </location>
</feature>
<evidence type="ECO:0000256" key="2">
    <source>
        <dbReference type="ARBA" id="ARBA00022857"/>
    </source>
</evidence>
<dbReference type="Proteomes" id="UP000006039">
    <property type="component" value="Unassembled WGS sequence"/>
</dbReference>
<reference evidence="10" key="1">
    <citation type="submission" date="2010-07" db="EMBL/GenBank/DDBJ databases">
        <title>The genome sequence of Gaeumannomyces graminis var. tritici strain R3-111a-1.</title>
        <authorList>
            <consortium name="The Broad Institute Genome Sequencing Platform"/>
            <person name="Ma L.-J."/>
            <person name="Dead R."/>
            <person name="Young S."/>
            <person name="Zeng Q."/>
            <person name="Koehrsen M."/>
            <person name="Alvarado L."/>
            <person name="Berlin A."/>
            <person name="Chapman S.B."/>
            <person name="Chen Z."/>
            <person name="Freedman E."/>
            <person name="Gellesch M."/>
            <person name="Goldberg J."/>
            <person name="Griggs A."/>
            <person name="Gujja S."/>
            <person name="Heilman E.R."/>
            <person name="Heiman D."/>
            <person name="Hepburn T."/>
            <person name="Howarth C."/>
            <person name="Jen D."/>
            <person name="Larson L."/>
            <person name="Mehta T."/>
            <person name="Neiman D."/>
            <person name="Pearson M."/>
            <person name="Roberts A."/>
            <person name="Saif S."/>
            <person name="Shea T."/>
            <person name="Shenoy N."/>
            <person name="Sisk P."/>
            <person name="Stolte C."/>
            <person name="Sykes S."/>
            <person name="Walk T."/>
            <person name="White J."/>
            <person name="Yandava C."/>
            <person name="Haas B."/>
            <person name="Nusbaum C."/>
            <person name="Birren B."/>
        </authorList>
    </citation>
    <scope>NUCLEOTIDE SEQUENCE [LARGE SCALE GENOMIC DNA]</scope>
    <source>
        <strain evidence="10">R3-111a-1</strain>
    </source>
</reference>
<dbReference type="PIRSF" id="PIRSF000097">
    <property type="entry name" value="AKR"/>
    <property type="match status" value="1"/>
</dbReference>
<evidence type="ECO:0000259" key="7">
    <source>
        <dbReference type="Pfam" id="PF00248"/>
    </source>
</evidence>
<feature type="site" description="Lowers pKa of active site Tyr" evidence="6">
    <location>
        <position position="104"/>
    </location>
</feature>
<evidence type="ECO:0000313" key="8">
    <source>
        <dbReference type="EMBL" id="EJT73512.1"/>
    </source>
</evidence>
<dbReference type="GO" id="GO:0016616">
    <property type="term" value="F:oxidoreductase activity, acting on the CH-OH group of donors, NAD or NADP as acceptor"/>
    <property type="evidence" value="ECO:0007669"/>
    <property type="project" value="UniProtKB-ARBA"/>
</dbReference>
<dbReference type="SUPFAM" id="SSF51430">
    <property type="entry name" value="NAD(P)-linked oxidoreductase"/>
    <property type="match status" value="1"/>
</dbReference>
<dbReference type="FunFam" id="3.20.20.100:FF:000002">
    <property type="entry name" value="2,5-diketo-D-gluconic acid reductase A"/>
    <property type="match status" value="1"/>
</dbReference>
<organism evidence="8">
    <name type="scientific">Gaeumannomyces tritici (strain R3-111a-1)</name>
    <name type="common">Wheat and barley take-all root rot fungus</name>
    <name type="synonym">Gaeumannomyces graminis var. tritici</name>
    <dbReference type="NCBI Taxonomy" id="644352"/>
    <lineage>
        <taxon>Eukaryota</taxon>
        <taxon>Fungi</taxon>
        <taxon>Dikarya</taxon>
        <taxon>Ascomycota</taxon>
        <taxon>Pezizomycotina</taxon>
        <taxon>Sordariomycetes</taxon>
        <taxon>Sordariomycetidae</taxon>
        <taxon>Magnaporthales</taxon>
        <taxon>Magnaporthaceae</taxon>
        <taxon>Gaeumannomyces</taxon>
    </lineage>
</organism>
<reference evidence="8" key="3">
    <citation type="submission" date="2010-09" db="EMBL/GenBank/DDBJ databases">
        <title>Annotation of Gaeumannomyces graminis var. tritici R3-111a-1.</title>
        <authorList>
            <consortium name="The Broad Institute Genome Sequencing Platform"/>
            <person name="Ma L.-J."/>
            <person name="Dead R."/>
            <person name="Young S.K."/>
            <person name="Zeng Q."/>
            <person name="Gargeya S."/>
            <person name="Fitzgerald M."/>
            <person name="Haas B."/>
            <person name="Abouelleil A."/>
            <person name="Alvarado L."/>
            <person name="Arachchi H.M."/>
            <person name="Berlin A."/>
            <person name="Brown A."/>
            <person name="Chapman S.B."/>
            <person name="Chen Z."/>
            <person name="Dunbar C."/>
            <person name="Freedman E."/>
            <person name="Gearin G."/>
            <person name="Gellesch M."/>
            <person name="Goldberg J."/>
            <person name="Griggs A."/>
            <person name="Gujja S."/>
            <person name="Heiman D."/>
            <person name="Howarth C."/>
            <person name="Larson L."/>
            <person name="Lui A."/>
            <person name="MacDonald P.J.P."/>
            <person name="Mehta T."/>
            <person name="Montmayeur A."/>
            <person name="Murphy C."/>
            <person name="Neiman D."/>
            <person name="Pearson M."/>
            <person name="Priest M."/>
            <person name="Roberts A."/>
            <person name="Saif S."/>
            <person name="Shea T."/>
            <person name="Shenoy N."/>
            <person name="Sisk P."/>
            <person name="Stolte C."/>
            <person name="Sykes S."/>
            <person name="Yandava C."/>
            <person name="Wortman J."/>
            <person name="Nusbaum C."/>
            <person name="Birren B."/>
        </authorList>
    </citation>
    <scope>NUCLEOTIDE SEQUENCE</scope>
    <source>
        <strain evidence="8">R3-111a-1</strain>
    </source>
</reference>
<feature type="binding site" evidence="5">
    <location>
        <position position="135"/>
    </location>
    <ligand>
        <name>substrate</name>
    </ligand>
</feature>
<dbReference type="InterPro" id="IPR023210">
    <property type="entry name" value="NADP_OxRdtase_dom"/>
</dbReference>
<reference evidence="9" key="5">
    <citation type="submission" date="2018-04" db="UniProtKB">
        <authorList>
            <consortium name="EnsemblFungi"/>
        </authorList>
    </citation>
    <scope>IDENTIFICATION</scope>
    <source>
        <strain evidence="9">R3-111a-1</strain>
    </source>
</reference>
<evidence type="ECO:0000313" key="9">
    <source>
        <dbReference type="EnsemblFungi" id="EJT73512"/>
    </source>
</evidence>
<dbReference type="EMBL" id="GL385399">
    <property type="protein sequence ID" value="EJT73512.1"/>
    <property type="molecule type" value="Genomic_DNA"/>
</dbReference>
<dbReference type="InterPro" id="IPR036812">
    <property type="entry name" value="NAD(P)_OxRdtase_dom_sf"/>
</dbReference>
<evidence type="ECO:0000256" key="1">
    <source>
        <dbReference type="ARBA" id="ARBA00007905"/>
    </source>
</evidence>